<organism evidence="1 2">
    <name type="scientific">Mycolicibacterium sediminis</name>
    <dbReference type="NCBI Taxonomy" id="1286180"/>
    <lineage>
        <taxon>Bacteria</taxon>
        <taxon>Bacillati</taxon>
        <taxon>Actinomycetota</taxon>
        <taxon>Actinomycetes</taxon>
        <taxon>Mycobacteriales</taxon>
        <taxon>Mycobacteriaceae</taxon>
        <taxon>Mycolicibacterium</taxon>
    </lineage>
</organism>
<evidence type="ECO:0000313" key="1">
    <source>
        <dbReference type="EMBL" id="BBY26611.1"/>
    </source>
</evidence>
<evidence type="ECO:0000313" key="2">
    <source>
        <dbReference type="Proteomes" id="UP000467193"/>
    </source>
</evidence>
<gene>
    <name evidence="1" type="ORF">MSEDJ_07070</name>
</gene>
<proteinExistence type="predicted"/>
<name>A0A7I7QJY0_9MYCO</name>
<dbReference type="RefSeq" id="WP_308206644.1">
    <property type="nucleotide sequence ID" value="NZ_AP022588.1"/>
</dbReference>
<dbReference type="AlphaFoldDB" id="A0A7I7QJY0"/>
<dbReference type="Proteomes" id="UP000467193">
    <property type="component" value="Chromosome"/>
</dbReference>
<sequence>MRHHAANTPIGRFRVVTLEEGGDRCAATLPLSGLSNPVTGAPSLGPLAILVDHVGGLLNHHRRNQDEWTVSSELSLDLAPDAAAVVLAAHDQPVLAVSRPLGGKHATAVAECELVLDGIAIGSGTVRSFYVDSPGEFAESPGRVEDHD</sequence>
<reference evidence="1 2" key="1">
    <citation type="journal article" date="2019" name="Emerg. Microbes Infect.">
        <title>Comprehensive subspecies identification of 175 nontuberculous mycobacteria species based on 7547 genomic profiles.</title>
        <authorList>
            <person name="Matsumoto Y."/>
            <person name="Kinjo T."/>
            <person name="Motooka D."/>
            <person name="Nabeya D."/>
            <person name="Jung N."/>
            <person name="Uechi K."/>
            <person name="Horii T."/>
            <person name="Iida T."/>
            <person name="Fujita J."/>
            <person name="Nakamura S."/>
        </authorList>
    </citation>
    <scope>NUCLEOTIDE SEQUENCE [LARGE SCALE GENOMIC DNA]</scope>
    <source>
        <strain evidence="1 2">JCM 17899</strain>
    </source>
</reference>
<dbReference type="EMBL" id="AP022588">
    <property type="protein sequence ID" value="BBY26611.1"/>
    <property type="molecule type" value="Genomic_DNA"/>
</dbReference>
<dbReference type="KEGG" id="msei:MSEDJ_07070"/>
<keyword evidence="2" id="KW-1185">Reference proteome</keyword>
<protein>
    <submittedName>
        <fullName evidence="1">Uncharacterized protein</fullName>
    </submittedName>
</protein>
<dbReference type="Gene3D" id="3.10.129.10">
    <property type="entry name" value="Hotdog Thioesterase"/>
    <property type="match status" value="1"/>
</dbReference>
<accession>A0A7I7QJY0</accession>